<proteinExistence type="predicted"/>
<organism evidence="2 3">
    <name type="scientific">Cryoendolithus antarcticus</name>
    <dbReference type="NCBI Taxonomy" id="1507870"/>
    <lineage>
        <taxon>Eukaryota</taxon>
        <taxon>Fungi</taxon>
        <taxon>Dikarya</taxon>
        <taxon>Ascomycota</taxon>
        <taxon>Pezizomycotina</taxon>
        <taxon>Dothideomycetes</taxon>
        <taxon>Dothideomycetidae</taxon>
        <taxon>Cladosporiales</taxon>
        <taxon>Cladosporiaceae</taxon>
        <taxon>Cryoendolithus</taxon>
    </lineage>
</organism>
<name>A0A1V8TMU3_9PEZI</name>
<comment type="caution">
    <text evidence="2">The sequence shown here is derived from an EMBL/GenBank/DDBJ whole genome shotgun (WGS) entry which is preliminary data.</text>
</comment>
<sequence>MLNQQNVWQTARTSRTPTTRSGTASPNQQGNPTQPPRTNPQQANNAWTQRPSESRDRGASSSNGRPESSAVNAQQEERSHVAANGFNTTDVKAFLNGGSKTFPAAYKVDENGGNGRGAAWGSKPNHMASGQPFMVQLAKQIATLEGGG</sequence>
<protein>
    <submittedName>
        <fullName evidence="2">Uncharacterized protein</fullName>
    </submittedName>
</protein>
<evidence type="ECO:0000313" key="2">
    <source>
        <dbReference type="EMBL" id="OQO12699.1"/>
    </source>
</evidence>
<accession>A0A1V8TMU3</accession>
<keyword evidence="3" id="KW-1185">Reference proteome</keyword>
<feature type="region of interest" description="Disordered" evidence="1">
    <location>
        <begin position="1"/>
        <end position="87"/>
    </location>
</feature>
<dbReference type="STRING" id="1507870.A0A1V8TMU3"/>
<feature type="compositionally biased region" description="Low complexity" evidence="1">
    <location>
        <begin position="10"/>
        <end position="32"/>
    </location>
</feature>
<dbReference type="InParanoid" id="A0A1V8TMU3"/>
<gene>
    <name evidence="2" type="ORF">B0A48_02162</name>
</gene>
<reference evidence="3" key="1">
    <citation type="submission" date="2017-03" db="EMBL/GenBank/DDBJ databases">
        <title>Genomes of endolithic fungi from Antarctica.</title>
        <authorList>
            <person name="Coleine C."/>
            <person name="Masonjones S."/>
            <person name="Stajich J.E."/>
        </authorList>
    </citation>
    <scope>NUCLEOTIDE SEQUENCE [LARGE SCALE GENOMIC DNA]</scope>
    <source>
        <strain evidence="3">CCFEE 5527</strain>
    </source>
</reference>
<evidence type="ECO:0000256" key="1">
    <source>
        <dbReference type="SAM" id="MobiDB-lite"/>
    </source>
</evidence>
<feature type="compositionally biased region" description="Polar residues" evidence="1">
    <location>
        <begin position="59"/>
        <end position="74"/>
    </location>
</feature>
<dbReference type="OrthoDB" id="5598843at2759"/>
<dbReference type="Proteomes" id="UP000192596">
    <property type="component" value="Unassembled WGS sequence"/>
</dbReference>
<dbReference type="EMBL" id="NAJO01000004">
    <property type="protein sequence ID" value="OQO12699.1"/>
    <property type="molecule type" value="Genomic_DNA"/>
</dbReference>
<evidence type="ECO:0000313" key="3">
    <source>
        <dbReference type="Proteomes" id="UP000192596"/>
    </source>
</evidence>
<dbReference type="AlphaFoldDB" id="A0A1V8TMU3"/>